<sequence>MNYKFIFKDKEYDLIEEKCECFFNDEETPINNIEVLNILDLLNKAENINFGLEYYAEPCEVCLHGKEQRKKVFPFLEYHFYIFTKDNNYITSSISNDYEENSYSGIYKKGKVDNSYIVSIMICENCGDYIIEIEQCNM</sequence>
<dbReference type="AlphaFoldDB" id="A0A1I0W758"/>
<evidence type="ECO:0000313" key="1">
    <source>
        <dbReference type="EMBL" id="SFA84595.1"/>
    </source>
</evidence>
<dbReference type="InterPro" id="IPR024210">
    <property type="entry name" value="DUF3785"/>
</dbReference>
<organism evidence="1 2">
    <name type="scientific">Clostridium frigidicarnis</name>
    <dbReference type="NCBI Taxonomy" id="84698"/>
    <lineage>
        <taxon>Bacteria</taxon>
        <taxon>Bacillati</taxon>
        <taxon>Bacillota</taxon>
        <taxon>Clostridia</taxon>
        <taxon>Eubacteriales</taxon>
        <taxon>Clostridiaceae</taxon>
        <taxon>Clostridium</taxon>
    </lineage>
</organism>
<dbReference type="OrthoDB" id="1751102at2"/>
<gene>
    <name evidence="1" type="ORF">SAMN04488528_1004111</name>
</gene>
<dbReference type="Pfam" id="PF12653">
    <property type="entry name" value="DUF3785"/>
    <property type="match status" value="1"/>
</dbReference>
<evidence type="ECO:0000313" key="2">
    <source>
        <dbReference type="Proteomes" id="UP000198619"/>
    </source>
</evidence>
<dbReference type="Proteomes" id="UP000198619">
    <property type="component" value="Unassembled WGS sequence"/>
</dbReference>
<dbReference type="RefSeq" id="WP_090038939.1">
    <property type="nucleotide sequence ID" value="NZ_FOKI01000004.1"/>
</dbReference>
<accession>A0A1I0W758</accession>
<name>A0A1I0W758_9CLOT</name>
<protein>
    <recommendedName>
        <fullName evidence="3">DUF3785 domain-containing protein</fullName>
    </recommendedName>
</protein>
<keyword evidence="2" id="KW-1185">Reference proteome</keyword>
<dbReference type="EMBL" id="FOKI01000004">
    <property type="protein sequence ID" value="SFA84595.1"/>
    <property type="molecule type" value="Genomic_DNA"/>
</dbReference>
<proteinExistence type="predicted"/>
<reference evidence="1 2" key="1">
    <citation type="submission" date="2016-10" db="EMBL/GenBank/DDBJ databases">
        <authorList>
            <person name="de Groot N.N."/>
        </authorList>
    </citation>
    <scope>NUCLEOTIDE SEQUENCE [LARGE SCALE GENOMIC DNA]</scope>
    <source>
        <strain evidence="1 2">DSM 12271</strain>
    </source>
</reference>
<evidence type="ECO:0008006" key="3">
    <source>
        <dbReference type="Google" id="ProtNLM"/>
    </source>
</evidence>